<comment type="caution">
    <text evidence="2">The sequence shown here is derived from an EMBL/GenBank/DDBJ whole genome shotgun (WGS) entry which is preliminary data.</text>
</comment>
<reference evidence="2 3" key="1">
    <citation type="journal article" date="2012" name="Genome Biol.">
        <title>The genome of the polar eukaryotic microalga coccomyxa subellipsoidea reveals traits of cold adaptation.</title>
        <authorList>
            <person name="Blanc G."/>
            <person name="Agarkova I."/>
            <person name="Grimwood J."/>
            <person name="Kuo A."/>
            <person name="Brueggeman A."/>
            <person name="Dunigan D."/>
            <person name="Gurnon J."/>
            <person name="Ladunga I."/>
            <person name="Lindquist E."/>
            <person name="Lucas S."/>
            <person name="Pangilinan J."/>
            <person name="Proschold T."/>
            <person name="Salamov A."/>
            <person name="Schmutz J."/>
            <person name="Weeks D."/>
            <person name="Yamada T."/>
            <person name="Claverie J.M."/>
            <person name="Grigoriev I."/>
            <person name="Van Etten J."/>
            <person name="Lomsadze A."/>
            <person name="Borodovsky M."/>
        </authorList>
    </citation>
    <scope>NUCLEOTIDE SEQUENCE [LARGE SCALE GENOMIC DNA]</scope>
    <source>
        <strain evidence="2 3">C-169</strain>
    </source>
</reference>
<feature type="compositionally biased region" description="Low complexity" evidence="1">
    <location>
        <begin position="135"/>
        <end position="155"/>
    </location>
</feature>
<organism evidence="2 3">
    <name type="scientific">Coccomyxa subellipsoidea (strain C-169)</name>
    <name type="common">Green microalga</name>
    <dbReference type="NCBI Taxonomy" id="574566"/>
    <lineage>
        <taxon>Eukaryota</taxon>
        <taxon>Viridiplantae</taxon>
        <taxon>Chlorophyta</taxon>
        <taxon>core chlorophytes</taxon>
        <taxon>Trebouxiophyceae</taxon>
        <taxon>Trebouxiophyceae incertae sedis</taxon>
        <taxon>Coccomyxaceae</taxon>
        <taxon>Coccomyxa</taxon>
        <taxon>Coccomyxa subellipsoidea</taxon>
    </lineage>
</organism>
<dbReference type="eggNOG" id="ENOG502SVNH">
    <property type="taxonomic scope" value="Eukaryota"/>
</dbReference>
<dbReference type="AlphaFoldDB" id="I0Z832"/>
<evidence type="ECO:0000313" key="2">
    <source>
        <dbReference type="EMBL" id="EIE26801.1"/>
    </source>
</evidence>
<feature type="compositionally biased region" description="Polar residues" evidence="1">
    <location>
        <begin position="187"/>
        <end position="198"/>
    </location>
</feature>
<accession>I0Z832</accession>
<feature type="compositionally biased region" description="Basic and acidic residues" evidence="1">
    <location>
        <begin position="272"/>
        <end position="287"/>
    </location>
</feature>
<dbReference type="RefSeq" id="XP_005651345.1">
    <property type="nucleotide sequence ID" value="XM_005651288.1"/>
</dbReference>
<dbReference type="OrthoDB" id="10249612at2759"/>
<feature type="compositionally biased region" description="Polar residues" evidence="1">
    <location>
        <begin position="156"/>
        <end position="167"/>
    </location>
</feature>
<protein>
    <submittedName>
        <fullName evidence="2">Uncharacterized protein</fullName>
    </submittedName>
</protein>
<dbReference type="KEGG" id="csl:COCSUDRAFT_59309"/>
<gene>
    <name evidence="2" type="ORF">COCSUDRAFT_59309</name>
</gene>
<feature type="compositionally biased region" description="Polar residues" evidence="1">
    <location>
        <begin position="15"/>
        <end position="25"/>
    </location>
</feature>
<feature type="region of interest" description="Disordered" evidence="1">
    <location>
        <begin position="113"/>
        <end position="325"/>
    </location>
</feature>
<proteinExistence type="predicted"/>
<dbReference type="EMBL" id="AGSI01000002">
    <property type="protein sequence ID" value="EIE26801.1"/>
    <property type="molecule type" value="Genomic_DNA"/>
</dbReference>
<keyword evidence="3" id="KW-1185">Reference proteome</keyword>
<evidence type="ECO:0000256" key="1">
    <source>
        <dbReference type="SAM" id="MobiDB-lite"/>
    </source>
</evidence>
<name>I0Z832_COCSC</name>
<dbReference type="Proteomes" id="UP000007264">
    <property type="component" value="Unassembled WGS sequence"/>
</dbReference>
<evidence type="ECO:0000313" key="3">
    <source>
        <dbReference type="Proteomes" id="UP000007264"/>
    </source>
</evidence>
<feature type="compositionally biased region" description="Basic and acidic residues" evidence="1">
    <location>
        <begin position="171"/>
        <end position="181"/>
    </location>
</feature>
<dbReference type="STRING" id="574566.I0Z832"/>
<feature type="compositionally biased region" description="Low complexity" evidence="1">
    <location>
        <begin position="288"/>
        <end position="300"/>
    </location>
</feature>
<sequence>MERTNVMDVSGFKETLSSPDGTPPSNGLAEEAFRSATPGYYRRGVQQGWLGTDYVPEARPAKTIGAFAEAGGNGNSETTEGSDIVGLMEAVWFGPQSSSYGTSGSSGFSGFHDSATSMSNGRGGRTRAVDKGLVGNSESNHSSNRSRNSNGSAASTGHTADADQQQPAGEPHARSAHDNGKKLTALQEASTAAANSQQQEDRAQSCKAASTRGAQGGEKGNDWLGTWAKRQVHYKQPPPPSLPAHIPGTPQPSDRTVRRRAPGREGGGSGDSAKRKNSGEGATRMDSDACNGADDGAGAAKGEDEAGADQPTGRSEESDTLGDDDEKLRQAAWRWRFNRRWAQEQARQMDPEYGLQAGDEDGWDEALGYMDACGPGWHLQIARTTSDDGLANSSLISHASGLSNCFLGDSQRSRTLAATGDGSGMGEATKGIVQVARKAANLYEHQQAIEDQVRERWDSASHAGMSWAGQELPAVQIDKFGKFPFVLVKLSDRLAGSKLLVRGKNGRSEMQLVSTVTKEVLGVTSRGRLPQASVTLMGSGSMEWSRERDRVINVSAGKVVSGLDGSIHSKEDVARLTAALTRASLPMHYRVNIEGEKAA</sequence>
<dbReference type="GeneID" id="17044811"/>
<feature type="region of interest" description="Disordered" evidence="1">
    <location>
        <begin position="1"/>
        <end position="26"/>
    </location>
</feature>